<evidence type="ECO:0000313" key="3">
    <source>
        <dbReference type="EMBL" id="CAH1392663.1"/>
    </source>
</evidence>
<dbReference type="GO" id="GO:0008643">
    <property type="term" value="P:carbohydrate transport"/>
    <property type="evidence" value="ECO:0007669"/>
    <property type="project" value="InterPro"/>
</dbReference>
<sequence length="461" mass="51297">MDIKKMPEKDKKMSLTRMERLGYGFGHVLNDLCSSIWFTYSLLFYNSVLQFSNVNAGAILLIGQIADAVSTPFIGIFSDRTSLFCLSKYGKRKSWHLLGSACVLVAMPFMYSPCIGCEDFSEWKKLIYYGFFVTIFQFGWAAVQTAHLALVPDLSSDEMDRTGLLSIRNTFTILSNLISYAVTWGVLGVNGGSDNVSHKDLFKFQIIVYSLCAGGAITSLLFYLLVQENNDEPPLLENDDSNRSSERLSFKDLFLRWILYQVALVYTTTRVFVNVSQSFIVLYLHSYLNMESESLAVIPFVMYVASFLSSWICKPLYGFCGRKLAFSIGCLLAVGGCIWIFFGYGDVYVSYGIYGVSILYGAAVSILLVTSLSVTAEMIGDDVGNSAFVYGIMSFADKFSCGVIIMIIQAMAPKDYLHTDFYKLSLIYVCGGAVVIGFFSVLTVRLPQRENAAQQNSPSEA</sequence>
<dbReference type="FunFam" id="1.20.1250.20:FF:000431">
    <property type="entry name" value="Predicted protein"/>
    <property type="match status" value="1"/>
</dbReference>
<organism evidence="3 4">
    <name type="scientific">Nezara viridula</name>
    <name type="common">Southern green stink bug</name>
    <name type="synonym">Cimex viridulus</name>
    <dbReference type="NCBI Taxonomy" id="85310"/>
    <lineage>
        <taxon>Eukaryota</taxon>
        <taxon>Metazoa</taxon>
        <taxon>Ecdysozoa</taxon>
        <taxon>Arthropoda</taxon>
        <taxon>Hexapoda</taxon>
        <taxon>Insecta</taxon>
        <taxon>Pterygota</taxon>
        <taxon>Neoptera</taxon>
        <taxon>Paraneoptera</taxon>
        <taxon>Hemiptera</taxon>
        <taxon>Heteroptera</taxon>
        <taxon>Panheteroptera</taxon>
        <taxon>Pentatomomorpha</taxon>
        <taxon>Pentatomoidea</taxon>
        <taxon>Pentatomidae</taxon>
        <taxon>Pentatominae</taxon>
        <taxon>Nezara</taxon>
    </lineage>
</organism>
<comment type="similarity">
    <text evidence="1">Belongs to the major facilitator superfamily.</text>
</comment>
<feature type="transmembrane region" description="Helical" evidence="2">
    <location>
        <begin position="387"/>
        <end position="412"/>
    </location>
</feature>
<dbReference type="SUPFAM" id="SSF103473">
    <property type="entry name" value="MFS general substrate transporter"/>
    <property type="match status" value="1"/>
</dbReference>
<dbReference type="CDD" id="cd17491">
    <property type="entry name" value="MFS_MFSD12"/>
    <property type="match status" value="1"/>
</dbReference>
<feature type="transmembrane region" description="Helical" evidence="2">
    <location>
        <begin position="293"/>
        <end position="312"/>
    </location>
</feature>
<gene>
    <name evidence="3" type="ORF">NEZAVI_LOCUS3443</name>
</gene>
<reference evidence="3" key="1">
    <citation type="submission" date="2022-01" db="EMBL/GenBank/DDBJ databases">
        <authorList>
            <person name="King R."/>
        </authorList>
    </citation>
    <scope>NUCLEOTIDE SEQUENCE</scope>
</reference>
<feature type="transmembrane region" description="Helical" evidence="2">
    <location>
        <begin position="351"/>
        <end position="375"/>
    </location>
</feature>
<dbReference type="InterPro" id="IPR039672">
    <property type="entry name" value="MFS_2"/>
</dbReference>
<feature type="transmembrane region" description="Helical" evidence="2">
    <location>
        <begin position="206"/>
        <end position="226"/>
    </location>
</feature>
<feature type="transmembrane region" description="Helical" evidence="2">
    <location>
        <begin position="57"/>
        <end position="77"/>
    </location>
</feature>
<dbReference type="EMBL" id="OV725078">
    <property type="protein sequence ID" value="CAH1392663.1"/>
    <property type="molecule type" value="Genomic_DNA"/>
</dbReference>
<evidence type="ECO:0008006" key="5">
    <source>
        <dbReference type="Google" id="ProtNLM"/>
    </source>
</evidence>
<dbReference type="PANTHER" id="PTHR11328:SF28">
    <property type="entry name" value="MAJOR FACILITATOR SUPERFAMILY DOMAIN-CONTAINING PROTEIN 12"/>
    <property type="match status" value="1"/>
</dbReference>
<dbReference type="Gene3D" id="1.20.1250.20">
    <property type="entry name" value="MFS general substrate transporter like domains"/>
    <property type="match status" value="2"/>
</dbReference>
<accession>A0A9P0EA20</accession>
<proteinExistence type="inferred from homology"/>
<feature type="transmembrane region" description="Helical" evidence="2">
    <location>
        <begin position="97"/>
        <end position="114"/>
    </location>
</feature>
<keyword evidence="2" id="KW-0812">Transmembrane</keyword>
<feature type="transmembrane region" description="Helical" evidence="2">
    <location>
        <begin position="424"/>
        <end position="444"/>
    </location>
</feature>
<dbReference type="Pfam" id="PF13347">
    <property type="entry name" value="MFS_2"/>
    <property type="match status" value="1"/>
</dbReference>
<dbReference type="GO" id="GO:0015293">
    <property type="term" value="F:symporter activity"/>
    <property type="evidence" value="ECO:0007669"/>
    <property type="project" value="InterPro"/>
</dbReference>
<keyword evidence="2" id="KW-1133">Transmembrane helix</keyword>
<dbReference type="Proteomes" id="UP001152798">
    <property type="component" value="Chromosome 2"/>
</dbReference>
<feature type="transmembrane region" description="Helical" evidence="2">
    <location>
        <begin position="163"/>
        <end position="186"/>
    </location>
</feature>
<evidence type="ECO:0000313" key="4">
    <source>
        <dbReference type="Proteomes" id="UP001152798"/>
    </source>
</evidence>
<dbReference type="GO" id="GO:0005886">
    <property type="term" value="C:plasma membrane"/>
    <property type="evidence" value="ECO:0007669"/>
    <property type="project" value="TreeGrafter"/>
</dbReference>
<feature type="transmembrane region" description="Helical" evidence="2">
    <location>
        <begin position="324"/>
        <end position="345"/>
    </location>
</feature>
<evidence type="ECO:0000256" key="2">
    <source>
        <dbReference type="SAM" id="Phobius"/>
    </source>
</evidence>
<name>A0A9P0EA20_NEZVI</name>
<protein>
    <recommendedName>
        <fullName evidence="5">Major facilitator superfamily domain-containing protein 12-like</fullName>
    </recommendedName>
</protein>
<feature type="transmembrane region" description="Helical" evidence="2">
    <location>
        <begin position="253"/>
        <end position="273"/>
    </location>
</feature>
<dbReference type="AlphaFoldDB" id="A0A9P0EA20"/>
<feature type="transmembrane region" description="Helical" evidence="2">
    <location>
        <begin position="126"/>
        <end position="151"/>
    </location>
</feature>
<feature type="transmembrane region" description="Helical" evidence="2">
    <location>
        <begin position="21"/>
        <end position="45"/>
    </location>
</feature>
<dbReference type="PANTHER" id="PTHR11328">
    <property type="entry name" value="MAJOR FACILITATOR SUPERFAMILY DOMAIN-CONTAINING PROTEIN"/>
    <property type="match status" value="1"/>
</dbReference>
<keyword evidence="2" id="KW-0472">Membrane</keyword>
<dbReference type="InterPro" id="IPR036259">
    <property type="entry name" value="MFS_trans_sf"/>
</dbReference>
<dbReference type="OrthoDB" id="1730117at2759"/>
<keyword evidence="4" id="KW-1185">Reference proteome</keyword>
<evidence type="ECO:0000256" key="1">
    <source>
        <dbReference type="ARBA" id="ARBA00008335"/>
    </source>
</evidence>